<dbReference type="InterPro" id="IPR012337">
    <property type="entry name" value="RNaseH-like_sf"/>
</dbReference>
<dbReference type="Pfam" id="PF03175">
    <property type="entry name" value="DNA_pol_B_2"/>
    <property type="match status" value="2"/>
</dbReference>
<evidence type="ECO:0000256" key="5">
    <source>
        <dbReference type="ARBA" id="ARBA00022705"/>
    </source>
</evidence>
<evidence type="ECO:0000313" key="12">
    <source>
        <dbReference type="EMBL" id="QPP04906.1"/>
    </source>
</evidence>
<keyword evidence="6 10" id="KW-0239">DNA-directed DNA polymerase</keyword>
<dbReference type="SMART" id="SM00486">
    <property type="entry name" value="POLBc"/>
    <property type="match status" value="1"/>
</dbReference>
<name>A0A7T1T1Z5_9CARY</name>
<dbReference type="InterPro" id="IPR015833">
    <property type="entry name" value="DNA-dir_DNA_pol_B_mt_lin_plsmd"/>
</dbReference>
<geneLocation type="mitochondrion" evidence="12"/>
<dbReference type="Gene3D" id="1.10.287.690">
    <property type="entry name" value="Helix hairpin bin"/>
    <property type="match status" value="1"/>
</dbReference>
<dbReference type="InterPro" id="IPR006172">
    <property type="entry name" value="DNA-dir_DNA_pol_B"/>
</dbReference>
<evidence type="ECO:0000256" key="2">
    <source>
        <dbReference type="ARBA" id="ARBA00005755"/>
    </source>
</evidence>
<accession>A0A7T1T1Z5</accession>
<reference evidence="12" key="1">
    <citation type="submission" date="2020-10" db="EMBL/GenBank/DDBJ databases">
        <authorList>
            <person name="Yuan F."/>
        </authorList>
    </citation>
    <scope>NUCLEOTIDE SEQUENCE</scope>
</reference>
<dbReference type="GO" id="GO:0003887">
    <property type="term" value="F:DNA-directed DNA polymerase activity"/>
    <property type="evidence" value="ECO:0007669"/>
    <property type="project" value="UniProtKB-KW"/>
</dbReference>
<dbReference type="GeneID" id="65334002"/>
<dbReference type="Gene3D" id="3.90.1600.10">
    <property type="entry name" value="Palm domain of DNA polymerase"/>
    <property type="match status" value="2"/>
</dbReference>
<dbReference type="InterPro" id="IPR023211">
    <property type="entry name" value="DNA_pol_palm_dom_sf"/>
</dbReference>
<evidence type="ECO:0000256" key="8">
    <source>
        <dbReference type="ARBA" id="ARBA00023128"/>
    </source>
</evidence>
<dbReference type="SUPFAM" id="SSF53098">
    <property type="entry name" value="Ribonuclease H-like"/>
    <property type="match status" value="1"/>
</dbReference>
<evidence type="ECO:0000256" key="6">
    <source>
        <dbReference type="ARBA" id="ARBA00022932"/>
    </source>
</evidence>
<gene>
    <name evidence="12" type="primary">DNA_pol</name>
</gene>
<dbReference type="SUPFAM" id="SSF56672">
    <property type="entry name" value="DNA/RNA polymerases"/>
    <property type="match status" value="1"/>
</dbReference>
<dbReference type="GO" id="GO:0000166">
    <property type="term" value="F:nucleotide binding"/>
    <property type="evidence" value="ECO:0007669"/>
    <property type="project" value="InterPro"/>
</dbReference>
<comment type="subcellular location">
    <subcellularLocation>
        <location evidence="1">Mitochondrion</location>
    </subcellularLocation>
</comment>
<keyword evidence="5 10" id="KW-0235">DNA replication</keyword>
<evidence type="ECO:0000256" key="9">
    <source>
        <dbReference type="ARBA" id="ARBA00049244"/>
    </source>
</evidence>
<dbReference type="PANTHER" id="PTHR33568:SF3">
    <property type="entry name" value="DNA-DIRECTED DNA POLYMERASE"/>
    <property type="match status" value="1"/>
</dbReference>
<evidence type="ECO:0000256" key="4">
    <source>
        <dbReference type="ARBA" id="ARBA00022695"/>
    </source>
</evidence>
<dbReference type="RefSeq" id="YP_010127582.1">
    <property type="nucleotide sequence ID" value="NC_056281.1"/>
</dbReference>
<dbReference type="AlphaFoldDB" id="A0A7T1T1Z5"/>
<feature type="domain" description="DNA-directed DNA polymerase family B mitochondria/virus" evidence="11">
    <location>
        <begin position="332"/>
        <end position="420"/>
    </location>
</feature>
<keyword evidence="8 12" id="KW-0496">Mitochondrion</keyword>
<protein>
    <recommendedName>
        <fullName evidence="10">DNA polymerase</fullName>
        <ecNumber evidence="10">2.7.7.7</ecNumber>
    </recommendedName>
</protein>
<keyword evidence="3 10" id="KW-0808">Transferase</keyword>
<sequence length="915" mass="105550">MIIVYHNDSCTPLRIMKMAYAKAYSTVSSTTGLLLNRLYNKIERTTHQDPHQGLIIATHHFSDPYPLINDIDLLCLATMDLLIQFAYPSLSGYAKFTLTFTMIRSNEEEISFTLGSAIPLTHQDGKLIPMSDVYSHIFRYINKYSEIYDCDYVIRIMIRVYIDGNKKDRAPLSSEERDRSLSLIIDAGSREIDPIQARVIINRKRSYPTHITALKSSSTTLKPFIVSDIETVMIDNVHKPYAAGLMMVRPGEPLNNISIDTYFSEDYSIIFDDECTFSEESTLDPFDQESDSESTLDPFKEKRMKESFEKKSTKVLSDLVYRIIMIVRKEQTAFTIYFHNLSRFDGIMLLKHLILNYPNYKVKPLMRNNMIYEIAVYSGKKMLFCFRDSLTLLPGKLESLANNLCPGLGPKGEIPHEKVKPGNLARLKKALLEYMKQDILILGGVMQKAQEIYWNLYKIDIVSKITVSSLSLSIFRMRYYDATNWPIHIPNKNEDSFIRRGYYGGHTDAYKPYGENLYYYDVNSLYPFVMKEFPMPGGVPVWHGNLDGMDLDSIFGFIEAYVVCPKTINKPFLPYRDKNNTLLFPTGEFVGVYYSEELKYARDLGYTVIPISGYIFKKMESPFKEFVSTLFESRLKAKAEGNEALSYVYKILMNSLYGRFGINPISTTTEICDENRYKYLIRHSDLIMGEMLNDNNYIVSYHSNTLSGDVISGNHYWNPPKNSAIQLAAAITAAARIYMYPYISREDCYYTDTDSVVLGQPLPKEEISSSVLGKLKLEDKIKKGYFLVPKAYYYLNDQNRVVKKFKGPAKNMVTPEWFESQYADPSRTEKVLVGSNFRIDWKSLNVIKKETIVRLGIKLGNKRIPVYHGDWWVDTNPIEINDLSCLDHISRKIVNALRKKIMEQEDQKRNEPKIE</sequence>
<comment type="similarity">
    <text evidence="2 10">Belongs to the DNA polymerase type-B family.</text>
</comment>
<evidence type="ECO:0000259" key="11">
    <source>
        <dbReference type="Pfam" id="PF03175"/>
    </source>
</evidence>
<dbReference type="PRINTS" id="PR00106">
    <property type="entry name" value="DNAPOLB"/>
</dbReference>
<comment type="catalytic activity">
    <reaction evidence="9 10">
        <text>DNA(n) + a 2'-deoxyribonucleoside 5'-triphosphate = DNA(n+1) + diphosphate</text>
        <dbReference type="Rhea" id="RHEA:22508"/>
        <dbReference type="Rhea" id="RHEA-COMP:17339"/>
        <dbReference type="Rhea" id="RHEA-COMP:17340"/>
        <dbReference type="ChEBI" id="CHEBI:33019"/>
        <dbReference type="ChEBI" id="CHEBI:61560"/>
        <dbReference type="ChEBI" id="CHEBI:173112"/>
        <dbReference type="EC" id="2.7.7.7"/>
    </reaction>
</comment>
<dbReference type="PIRSF" id="PIRSF006517">
    <property type="entry name" value="DPol_mt_plasmid"/>
    <property type="match status" value="1"/>
</dbReference>
<dbReference type="InterPro" id="IPR017964">
    <property type="entry name" value="DNA-dir_DNA_pol_B_CS"/>
</dbReference>
<keyword evidence="7 10" id="KW-0238">DNA-binding</keyword>
<dbReference type="InterPro" id="IPR004868">
    <property type="entry name" value="DNA-dir_DNA_pol_B_mt/vir"/>
</dbReference>
<dbReference type="PANTHER" id="PTHR33568">
    <property type="entry name" value="DNA POLYMERASE"/>
    <property type="match status" value="1"/>
</dbReference>
<feature type="domain" description="DNA-directed DNA polymerase family B mitochondria/virus" evidence="11">
    <location>
        <begin position="426"/>
        <end position="746"/>
    </location>
</feature>
<dbReference type="PROSITE" id="PS00116">
    <property type="entry name" value="DNA_POLYMERASE_B"/>
    <property type="match status" value="1"/>
</dbReference>
<dbReference type="GO" id="GO:0006260">
    <property type="term" value="P:DNA replication"/>
    <property type="evidence" value="ECO:0007669"/>
    <property type="project" value="UniProtKB-KW"/>
</dbReference>
<dbReference type="InterPro" id="IPR043502">
    <property type="entry name" value="DNA/RNA_pol_sf"/>
</dbReference>
<evidence type="ECO:0000256" key="7">
    <source>
        <dbReference type="ARBA" id="ARBA00023125"/>
    </source>
</evidence>
<evidence type="ECO:0000256" key="3">
    <source>
        <dbReference type="ARBA" id="ARBA00022679"/>
    </source>
</evidence>
<dbReference type="EMBL" id="MW167296">
    <property type="protein sequence ID" value="QPP04906.1"/>
    <property type="molecule type" value="Genomic_DNA"/>
</dbReference>
<dbReference type="Gene3D" id="3.30.420.10">
    <property type="entry name" value="Ribonuclease H-like superfamily/Ribonuclease H"/>
    <property type="match status" value="1"/>
</dbReference>
<proteinExistence type="inferred from homology"/>
<evidence type="ECO:0000256" key="10">
    <source>
        <dbReference type="RuleBase" id="RU000442"/>
    </source>
</evidence>
<keyword evidence="4 10" id="KW-0548">Nucleotidyltransferase</keyword>
<dbReference type="EC" id="2.7.7.7" evidence="10"/>
<dbReference type="InterPro" id="IPR036397">
    <property type="entry name" value="RNaseH_sf"/>
</dbReference>
<dbReference type="GO" id="GO:0005739">
    <property type="term" value="C:mitochondrion"/>
    <property type="evidence" value="ECO:0007669"/>
    <property type="project" value="UniProtKB-SubCell"/>
</dbReference>
<evidence type="ECO:0000256" key="1">
    <source>
        <dbReference type="ARBA" id="ARBA00004173"/>
    </source>
</evidence>
<organism evidence="12">
    <name type="scientific">Bougainvillea spectabilis</name>
    <dbReference type="NCBI Taxonomy" id="146096"/>
    <lineage>
        <taxon>Eukaryota</taxon>
        <taxon>Viridiplantae</taxon>
        <taxon>Streptophyta</taxon>
        <taxon>Embryophyta</taxon>
        <taxon>Tracheophyta</taxon>
        <taxon>Spermatophyta</taxon>
        <taxon>Magnoliopsida</taxon>
        <taxon>eudicotyledons</taxon>
        <taxon>Gunneridae</taxon>
        <taxon>Pentapetalae</taxon>
        <taxon>Caryophyllales</taxon>
        <taxon>Nyctaginaceae</taxon>
        <taxon>Bougainvillea</taxon>
    </lineage>
</organism>
<dbReference type="GO" id="GO:0003677">
    <property type="term" value="F:DNA binding"/>
    <property type="evidence" value="ECO:0007669"/>
    <property type="project" value="UniProtKB-KW"/>
</dbReference>